<accession>A0A5M3ZBL9</accession>
<evidence type="ECO:0000256" key="1">
    <source>
        <dbReference type="SAM" id="MobiDB-lite"/>
    </source>
</evidence>
<dbReference type="AlphaFoldDB" id="A0A5M3ZBL9"/>
<proteinExistence type="predicted"/>
<organism evidence="2 3">
    <name type="scientific">Aspergillus terreus</name>
    <dbReference type="NCBI Taxonomy" id="33178"/>
    <lineage>
        <taxon>Eukaryota</taxon>
        <taxon>Fungi</taxon>
        <taxon>Dikarya</taxon>
        <taxon>Ascomycota</taxon>
        <taxon>Pezizomycotina</taxon>
        <taxon>Eurotiomycetes</taxon>
        <taxon>Eurotiomycetidae</taxon>
        <taxon>Eurotiales</taxon>
        <taxon>Aspergillaceae</taxon>
        <taxon>Aspergillus</taxon>
        <taxon>Aspergillus subgen. Circumdati</taxon>
    </lineage>
</organism>
<dbReference type="SUPFAM" id="SSF48695">
    <property type="entry name" value="Multiheme cytochromes"/>
    <property type="match status" value="1"/>
</dbReference>
<dbReference type="EMBL" id="BLJY01000009">
    <property type="protein sequence ID" value="GFF18960.1"/>
    <property type="molecule type" value="Genomic_DNA"/>
</dbReference>
<keyword evidence="3" id="KW-1185">Reference proteome</keyword>
<feature type="compositionally biased region" description="Polar residues" evidence="1">
    <location>
        <begin position="28"/>
        <end position="61"/>
    </location>
</feature>
<feature type="region of interest" description="Disordered" evidence="1">
    <location>
        <begin position="301"/>
        <end position="324"/>
    </location>
</feature>
<dbReference type="SUPFAM" id="SSF57903">
    <property type="entry name" value="FYVE/PHD zinc finger"/>
    <property type="match status" value="1"/>
</dbReference>
<dbReference type="InterPro" id="IPR036280">
    <property type="entry name" value="Multihaem_cyt_sf"/>
</dbReference>
<dbReference type="InterPro" id="IPR011011">
    <property type="entry name" value="Znf_FYVE_PHD"/>
</dbReference>
<sequence>MSAQQDPTQPGDDNGLSKYIKRMRTVLKRSSTSKSAPPTSVQETPAASQSRTPTIPKPSTTAPVPAKKPVRKPAPEPTVLTHWSAIQEERARALFAKYGMTLEPGEWKSSSDMTVKRVTKPIRMRVRRTCHRCQTTFGPNKVCVNCQHARCKKCPRHPPAKTQDHTETALHTLVAKGKTPAVPTKIREPPLTIPSRTGGQDLIRKPIRQRVRRTCHQCQTTFAAGATECASCHHIRCKICPRDPPKLHKYPDGYPGDADPPKELPARTFKKPRQRVRYYCHKCSTMYMAGVKICGTCGQERGPETIRDPPKKRKPEADPEIVKRVEERLNGLKLSAG</sequence>
<dbReference type="Proteomes" id="UP000452235">
    <property type="component" value="Unassembled WGS sequence"/>
</dbReference>
<name>A0A5M3ZBL9_ASPTE</name>
<dbReference type="VEuPathDB" id="FungiDB:ATEG_07706"/>
<reference evidence="2 3" key="1">
    <citation type="submission" date="2020-01" db="EMBL/GenBank/DDBJ databases">
        <title>Aspergillus terreus IFO 6365 whole genome shotgun sequence.</title>
        <authorList>
            <person name="Kanamasa S."/>
            <person name="Takahashi H."/>
        </authorList>
    </citation>
    <scope>NUCLEOTIDE SEQUENCE [LARGE SCALE GENOMIC DNA]</scope>
    <source>
        <strain evidence="2 3">IFO 6365</strain>
    </source>
</reference>
<feature type="region of interest" description="Disordered" evidence="1">
    <location>
        <begin position="176"/>
        <end position="199"/>
    </location>
</feature>
<feature type="region of interest" description="Disordered" evidence="1">
    <location>
        <begin position="1"/>
        <end position="77"/>
    </location>
</feature>
<evidence type="ECO:0000313" key="3">
    <source>
        <dbReference type="Proteomes" id="UP000452235"/>
    </source>
</evidence>
<protein>
    <submittedName>
        <fullName evidence="2">Uncharacterized protein</fullName>
    </submittedName>
</protein>
<comment type="caution">
    <text evidence="2">The sequence shown here is derived from an EMBL/GenBank/DDBJ whole genome shotgun (WGS) entry which is preliminary data.</text>
</comment>
<gene>
    <name evidence="2" type="ORF">ATEIFO6365_0009032300</name>
</gene>
<dbReference type="OrthoDB" id="5370011at2759"/>
<evidence type="ECO:0000313" key="2">
    <source>
        <dbReference type="EMBL" id="GFF18960.1"/>
    </source>
</evidence>